<evidence type="ECO:0000259" key="5">
    <source>
        <dbReference type="PROSITE" id="PS50987"/>
    </source>
</evidence>
<dbReference type="PANTHER" id="PTHR43132">
    <property type="entry name" value="ARSENICAL RESISTANCE OPERON REPRESSOR ARSR-RELATED"/>
    <property type="match status" value="1"/>
</dbReference>
<dbReference type="InterPro" id="IPR011991">
    <property type="entry name" value="ArsR-like_HTH"/>
</dbReference>
<dbReference type="InterPro" id="IPR036390">
    <property type="entry name" value="WH_DNA-bd_sf"/>
</dbReference>
<keyword evidence="4" id="KW-0105">Cadmium resistance</keyword>
<organism evidence="6 7">
    <name type="scientific">Bacillus rhizoplanae</name>
    <dbReference type="NCBI Taxonomy" id="2880966"/>
    <lineage>
        <taxon>Bacteria</taxon>
        <taxon>Bacillati</taxon>
        <taxon>Bacillota</taxon>
        <taxon>Bacilli</taxon>
        <taxon>Bacillales</taxon>
        <taxon>Bacillaceae</taxon>
        <taxon>Bacillus</taxon>
    </lineage>
</organism>
<dbReference type="InterPro" id="IPR036388">
    <property type="entry name" value="WH-like_DNA-bd_sf"/>
</dbReference>
<dbReference type="InterPro" id="IPR018334">
    <property type="entry name" value="ArsR_HTH"/>
</dbReference>
<dbReference type="PRINTS" id="PR00778">
    <property type="entry name" value="HTHARSR"/>
</dbReference>
<dbReference type="Gene3D" id="1.10.10.10">
    <property type="entry name" value="Winged helix-like DNA-binding domain superfamily/Winged helix DNA-binding domain"/>
    <property type="match status" value="1"/>
</dbReference>
<keyword evidence="2" id="KW-0238">DNA-binding</keyword>
<dbReference type="PANTHER" id="PTHR43132:SF6">
    <property type="entry name" value="HTH-TYPE TRANSCRIPTIONAL REPRESSOR CZRA"/>
    <property type="match status" value="1"/>
</dbReference>
<keyword evidence="7" id="KW-1185">Reference proteome</keyword>
<evidence type="ECO:0000313" key="6">
    <source>
        <dbReference type="EMBL" id="CAG9613028.1"/>
    </source>
</evidence>
<evidence type="ECO:0000256" key="2">
    <source>
        <dbReference type="ARBA" id="ARBA00023125"/>
    </source>
</evidence>
<evidence type="ECO:0000313" key="7">
    <source>
        <dbReference type="Proteomes" id="UP000789423"/>
    </source>
</evidence>
<dbReference type="InterPro" id="IPR001845">
    <property type="entry name" value="HTH_ArsR_DNA-bd_dom"/>
</dbReference>
<dbReference type="EMBL" id="CAKJTI010000009">
    <property type="protein sequence ID" value="CAG9613028.1"/>
    <property type="molecule type" value="Genomic_DNA"/>
</dbReference>
<dbReference type="Proteomes" id="UP000789423">
    <property type="component" value="Unassembled WGS sequence"/>
</dbReference>
<evidence type="ECO:0000256" key="4">
    <source>
        <dbReference type="ARBA" id="ARBA00043263"/>
    </source>
</evidence>
<dbReference type="RefSeq" id="WP_230575133.1">
    <property type="nucleotide sequence ID" value="NZ_CAKJTI010000009.1"/>
</dbReference>
<accession>A0ABM8YBI7</accession>
<reference evidence="6 7" key="1">
    <citation type="submission" date="2021-10" db="EMBL/GenBank/DDBJ databases">
        <authorList>
            <person name="Criscuolo A."/>
        </authorList>
    </citation>
    <scope>NUCLEOTIDE SEQUENCE [LARGE SCALE GENOMIC DNA]</scope>
    <source>
        <strain evidence="7">CIP 111899</strain>
    </source>
</reference>
<evidence type="ECO:0000256" key="3">
    <source>
        <dbReference type="ARBA" id="ARBA00023163"/>
    </source>
</evidence>
<dbReference type="InterPro" id="IPR051011">
    <property type="entry name" value="Metal_resp_trans_reg"/>
</dbReference>
<dbReference type="PROSITE" id="PS50987">
    <property type="entry name" value="HTH_ARSR_2"/>
    <property type="match status" value="1"/>
</dbReference>
<feature type="domain" description="HTH arsR-type" evidence="5">
    <location>
        <begin position="31"/>
        <end position="125"/>
    </location>
</feature>
<keyword evidence="1" id="KW-0805">Transcription regulation</keyword>
<dbReference type="PROSITE" id="PS00846">
    <property type="entry name" value="HTH_ARSR_1"/>
    <property type="match status" value="1"/>
</dbReference>
<dbReference type="SUPFAM" id="SSF46785">
    <property type="entry name" value="Winged helix' DNA-binding domain"/>
    <property type="match status" value="1"/>
</dbReference>
<dbReference type="SMART" id="SM00418">
    <property type="entry name" value="HTH_ARSR"/>
    <property type="match status" value="1"/>
</dbReference>
<evidence type="ECO:0000256" key="1">
    <source>
        <dbReference type="ARBA" id="ARBA00023015"/>
    </source>
</evidence>
<comment type="caution">
    <text evidence="6">The sequence shown here is derived from an EMBL/GenBank/DDBJ whole genome shotgun (WGS) entry which is preliminary data.</text>
</comment>
<keyword evidence="3" id="KW-0804">Transcription</keyword>
<dbReference type="NCBIfam" id="NF033788">
    <property type="entry name" value="HTH_metalloreg"/>
    <property type="match status" value="1"/>
</dbReference>
<proteinExistence type="predicted"/>
<name>A0ABM8YBI7_9BACI</name>
<sequence length="126" mass="14599">MTEQKVETNEETCLQNVIHQEIVEQVQQTIPKDDSLSQVAELFKVLGDRTRTRILHALFEAELCVCDLAYLLGMTQSSISHQLRVLKQAKLVKNRKEGKVVYYSLADDHVIRIFEQAFEHVNEEEQ</sequence>
<protein>
    <submittedName>
        <fullName evidence="6">Transcriptional repressor SmtB</fullName>
    </submittedName>
</protein>
<dbReference type="CDD" id="cd00090">
    <property type="entry name" value="HTH_ARSR"/>
    <property type="match status" value="1"/>
</dbReference>
<gene>
    <name evidence="6" type="primary">ziaR</name>
    <name evidence="6" type="ORF">BACCIP111899_02223</name>
</gene>
<dbReference type="Pfam" id="PF01022">
    <property type="entry name" value="HTH_5"/>
    <property type="match status" value="1"/>
</dbReference>